<keyword evidence="3" id="KW-0812">Transmembrane</keyword>
<keyword evidence="3" id="KW-0472">Membrane</keyword>
<keyword evidence="1" id="KW-0175">Coiled coil</keyword>
<feature type="transmembrane region" description="Helical" evidence="3">
    <location>
        <begin position="6"/>
        <end position="24"/>
    </location>
</feature>
<feature type="coiled-coil region" evidence="1">
    <location>
        <begin position="32"/>
        <end position="66"/>
    </location>
</feature>
<evidence type="ECO:0000313" key="5">
    <source>
        <dbReference type="EMBL" id="JAT34795.1"/>
    </source>
</evidence>
<accession>A0A1B6MFX2</accession>
<reference evidence="5" key="1">
    <citation type="submission" date="2015-11" db="EMBL/GenBank/DDBJ databases">
        <title>De novo transcriptome assembly of four potential Pierce s Disease insect vectors from Arizona vineyards.</title>
        <authorList>
            <person name="Tassone E.E."/>
        </authorList>
    </citation>
    <scope>NUCLEOTIDE SEQUENCE</scope>
</reference>
<name>A0A1B6MFX2_9HEMI</name>
<evidence type="ECO:0000256" key="2">
    <source>
        <dbReference type="SAM" id="MobiDB-lite"/>
    </source>
</evidence>
<dbReference type="EMBL" id="GEBQ01011658">
    <property type="protein sequence ID" value="JAT28319.1"/>
    <property type="molecule type" value="Transcribed_RNA"/>
</dbReference>
<organism evidence="5">
    <name type="scientific">Graphocephala atropunctata</name>
    <dbReference type="NCBI Taxonomy" id="36148"/>
    <lineage>
        <taxon>Eukaryota</taxon>
        <taxon>Metazoa</taxon>
        <taxon>Ecdysozoa</taxon>
        <taxon>Arthropoda</taxon>
        <taxon>Hexapoda</taxon>
        <taxon>Insecta</taxon>
        <taxon>Pterygota</taxon>
        <taxon>Neoptera</taxon>
        <taxon>Paraneoptera</taxon>
        <taxon>Hemiptera</taxon>
        <taxon>Auchenorrhyncha</taxon>
        <taxon>Membracoidea</taxon>
        <taxon>Cicadellidae</taxon>
        <taxon>Cicadellinae</taxon>
        <taxon>Cicadellini</taxon>
        <taxon>Graphocephala</taxon>
    </lineage>
</organism>
<evidence type="ECO:0000256" key="3">
    <source>
        <dbReference type="SAM" id="Phobius"/>
    </source>
</evidence>
<protein>
    <submittedName>
        <fullName evidence="5">Uncharacterized protein</fullName>
    </submittedName>
</protein>
<keyword evidence="3" id="KW-1133">Transmembrane helix</keyword>
<dbReference type="AlphaFoldDB" id="A0A1B6MFX2"/>
<evidence type="ECO:0000256" key="1">
    <source>
        <dbReference type="SAM" id="Coils"/>
    </source>
</evidence>
<evidence type="ECO:0000313" key="4">
    <source>
        <dbReference type="EMBL" id="JAT28319.1"/>
    </source>
</evidence>
<sequence length="129" mass="14704">MALSGVIQAFLVLVIVLMYSATVWKSMDAYFRDEFKKHLAQENEKLRKLRQDKMLITKEKATIEQEVQGSMGDIKIKEEIIRGQENKGGCKKEGMPANKYKNQEEEEEYLDSSEVCPFTPPLDINGEGG</sequence>
<proteinExistence type="predicted"/>
<gene>
    <name evidence="4" type="ORF">g.22924</name>
    <name evidence="5" type="ORF">g.22925</name>
</gene>
<dbReference type="EMBL" id="GEBQ01005182">
    <property type="protein sequence ID" value="JAT34795.1"/>
    <property type="molecule type" value="Transcribed_RNA"/>
</dbReference>
<feature type="region of interest" description="Disordered" evidence="2">
    <location>
        <begin position="86"/>
        <end position="129"/>
    </location>
</feature>